<dbReference type="PROSITE" id="PS00818">
    <property type="entry name" value="DPS_1"/>
    <property type="match status" value="1"/>
</dbReference>
<evidence type="ECO:0000313" key="4">
    <source>
        <dbReference type="EMBL" id="NCU17793.1"/>
    </source>
</evidence>
<dbReference type="SUPFAM" id="SSF47240">
    <property type="entry name" value="Ferritin-like"/>
    <property type="match status" value="1"/>
</dbReference>
<dbReference type="RefSeq" id="WP_161920624.1">
    <property type="nucleotide sequence ID" value="NZ_JAACYS010000034.1"/>
</dbReference>
<comment type="caution">
    <text evidence="4">The sequence shown here is derived from an EMBL/GenBank/DDBJ whole genome shotgun (WGS) entry which is preliminary data.</text>
</comment>
<dbReference type="Proteomes" id="UP000743899">
    <property type="component" value="Unassembled WGS sequence"/>
</dbReference>
<evidence type="ECO:0000313" key="5">
    <source>
        <dbReference type="Proteomes" id="UP000743899"/>
    </source>
</evidence>
<dbReference type="PRINTS" id="PR01346">
    <property type="entry name" value="HELNAPAPROT"/>
</dbReference>
<proteinExistence type="inferred from homology"/>
<gene>
    <name evidence="4" type="ORF">GW534_08605</name>
</gene>
<dbReference type="InterPro" id="IPR002177">
    <property type="entry name" value="DPS_DNA-bd"/>
</dbReference>
<evidence type="ECO:0000259" key="3">
    <source>
        <dbReference type="Pfam" id="PF00210"/>
    </source>
</evidence>
<protein>
    <submittedName>
        <fullName evidence="4">DNA starvation/stationary phase protection protein</fullName>
    </submittedName>
</protein>
<dbReference type="CDD" id="cd01043">
    <property type="entry name" value="DPS"/>
    <property type="match status" value="1"/>
</dbReference>
<evidence type="ECO:0000256" key="1">
    <source>
        <dbReference type="ARBA" id="ARBA00009497"/>
    </source>
</evidence>
<sequence length="145" mass="16612">MDHQLKANMNSILADLQVFYMKLHHFHWFVKGPHFFTLHEKFEELYEEVTGHSDEIAERILQKGEEPISTLKECLELTSIQEASSKGTDREMVQEVVNDLETINGKLLEAIDVASDNGDEGTVDLLLGISTSFEKHLWMYKAFLG</sequence>
<dbReference type="InterPro" id="IPR023188">
    <property type="entry name" value="DPS_DNA-bd_CS"/>
</dbReference>
<keyword evidence="5" id="KW-1185">Reference proteome</keyword>
<dbReference type="PANTHER" id="PTHR42932">
    <property type="entry name" value="GENERAL STRESS PROTEIN 20U"/>
    <property type="match status" value="1"/>
</dbReference>
<organism evidence="4 5">
    <name type="scientific">Pallidibacillus pasinlerensis</name>
    <dbReference type="NCBI Taxonomy" id="2703818"/>
    <lineage>
        <taxon>Bacteria</taxon>
        <taxon>Bacillati</taxon>
        <taxon>Bacillota</taxon>
        <taxon>Bacilli</taxon>
        <taxon>Bacillales</taxon>
        <taxon>Bacillaceae</taxon>
        <taxon>Pallidibacillus</taxon>
    </lineage>
</organism>
<dbReference type="EMBL" id="JAACYS010000034">
    <property type="protein sequence ID" value="NCU17793.1"/>
    <property type="molecule type" value="Genomic_DNA"/>
</dbReference>
<evidence type="ECO:0000256" key="2">
    <source>
        <dbReference type="RuleBase" id="RU003875"/>
    </source>
</evidence>
<dbReference type="Gene3D" id="1.20.1260.10">
    <property type="match status" value="1"/>
</dbReference>
<dbReference type="PIRSF" id="PIRSF005900">
    <property type="entry name" value="Dps"/>
    <property type="match status" value="1"/>
</dbReference>
<dbReference type="Pfam" id="PF00210">
    <property type="entry name" value="Ferritin"/>
    <property type="match status" value="1"/>
</dbReference>
<dbReference type="InterPro" id="IPR009078">
    <property type="entry name" value="Ferritin-like_SF"/>
</dbReference>
<dbReference type="PANTHER" id="PTHR42932:SF1">
    <property type="entry name" value="GENERAL STRESS PROTEIN 20U"/>
    <property type="match status" value="1"/>
</dbReference>
<dbReference type="InterPro" id="IPR008331">
    <property type="entry name" value="Ferritin_DPS_dom"/>
</dbReference>
<accession>A0ABX0A2X3</accession>
<dbReference type="InterPro" id="IPR012347">
    <property type="entry name" value="Ferritin-like"/>
</dbReference>
<name>A0ABX0A2X3_9BACI</name>
<feature type="domain" description="Ferritin/DPS" evidence="3">
    <location>
        <begin position="7"/>
        <end position="144"/>
    </location>
</feature>
<comment type="similarity">
    <text evidence="1 2">Belongs to the Dps family.</text>
</comment>
<reference evidence="4 5" key="1">
    <citation type="submission" date="2020-01" db="EMBL/GenBank/DDBJ databases">
        <title>A novel Bacillus sp. from Pasinler.</title>
        <authorList>
            <person name="Adiguzel A."/>
            <person name="Ay H."/>
            <person name="Baltaci M.O."/>
        </authorList>
    </citation>
    <scope>NUCLEOTIDE SEQUENCE [LARGE SCALE GENOMIC DNA]</scope>
    <source>
        <strain evidence="4 5">P1</strain>
    </source>
</reference>